<reference evidence="2 3" key="1">
    <citation type="journal article" date="2019" name="Nat. Ecol. Evol.">
        <title>Megaphylogeny resolves global patterns of mushroom evolution.</title>
        <authorList>
            <person name="Varga T."/>
            <person name="Krizsan K."/>
            <person name="Foldi C."/>
            <person name="Dima B."/>
            <person name="Sanchez-Garcia M."/>
            <person name="Sanchez-Ramirez S."/>
            <person name="Szollosi G.J."/>
            <person name="Szarkandi J.G."/>
            <person name="Papp V."/>
            <person name="Albert L."/>
            <person name="Andreopoulos W."/>
            <person name="Angelini C."/>
            <person name="Antonin V."/>
            <person name="Barry K.W."/>
            <person name="Bougher N.L."/>
            <person name="Buchanan P."/>
            <person name="Buyck B."/>
            <person name="Bense V."/>
            <person name="Catcheside P."/>
            <person name="Chovatia M."/>
            <person name="Cooper J."/>
            <person name="Damon W."/>
            <person name="Desjardin D."/>
            <person name="Finy P."/>
            <person name="Geml J."/>
            <person name="Haridas S."/>
            <person name="Hughes K."/>
            <person name="Justo A."/>
            <person name="Karasinski D."/>
            <person name="Kautmanova I."/>
            <person name="Kiss B."/>
            <person name="Kocsube S."/>
            <person name="Kotiranta H."/>
            <person name="LaButti K.M."/>
            <person name="Lechner B.E."/>
            <person name="Liimatainen K."/>
            <person name="Lipzen A."/>
            <person name="Lukacs Z."/>
            <person name="Mihaltcheva S."/>
            <person name="Morgado L.N."/>
            <person name="Niskanen T."/>
            <person name="Noordeloos M.E."/>
            <person name="Ohm R.A."/>
            <person name="Ortiz-Santana B."/>
            <person name="Ovrebo C."/>
            <person name="Racz N."/>
            <person name="Riley R."/>
            <person name="Savchenko A."/>
            <person name="Shiryaev A."/>
            <person name="Soop K."/>
            <person name="Spirin V."/>
            <person name="Szebenyi C."/>
            <person name="Tomsovsky M."/>
            <person name="Tulloss R.E."/>
            <person name="Uehling J."/>
            <person name="Grigoriev I.V."/>
            <person name="Vagvolgyi C."/>
            <person name="Papp T."/>
            <person name="Martin F.M."/>
            <person name="Miettinen O."/>
            <person name="Hibbett D.S."/>
            <person name="Nagy L.G."/>
        </authorList>
    </citation>
    <scope>NUCLEOTIDE SEQUENCE [LARGE SCALE GENOMIC DNA]</scope>
    <source>
        <strain evidence="2 3">CBS 962.96</strain>
    </source>
</reference>
<dbReference type="OrthoDB" id="2755811at2759"/>
<feature type="compositionally biased region" description="Polar residues" evidence="1">
    <location>
        <begin position="1"/>
        <end position="14"/>
    </location>
</feature>
<accession>A0A4S8LJE6</accession>
<dbReference type="Proteomes" id="UP000297245">
    <property type="component" value="Unassembled WGS sequence"/>
</dbReference>
<gene>
    <name evidence="2" type="ORF">K435DRAFT_865430</name>
</gene>
<evidence type="ECO:0000313" key="2">
    <source>
        <dbReference type="EMBL" id="THU89296.1"/>
    </source>
</evidence>
<sequence>MSNTPDTGHTSNSPIRLDIDEPDDDTTAQAKNNAISKPEYGTTSKPENNTSDIDLPPAMEVNTQSDNGGDVWMDKEVDDQAEEEEEDGEEQVGNLKILKKQPKADKQAIQQEITSARVVNPKPLVQPLKNAPGKQHGSGIKSKQSRKRTKAHIGGLDKDWKTIYGHKKAATSSSSVASTTEAESSDGVVLGEFDVEETAEVVEASRQAKRLNTTKGKVSTLAGDIKFVTANVAEIDKKDREKKKNSSGSRLVPLSKHLPFLKHSNKQIWENSFLPKIYNWLGSTHSQFSAASDPQFSTVVCNAWKHWFSHLPNEYEDEDGVSRKQAEHPAIEAVTTSVLSSYQSDLAKKALAQVEQKMNEELFEDVGVDDVKAWVTKQILMVWQFYMSILASKSKTTPGCSRVKSSVEPLPHQEKAYGPWLDRDSHEVSLATNIGPGSPRQPKKARAFLGCP</sequence>
<keyword evidence="3" id="KW-1185">Reference proteome</keyword>
<evidence type="ECO:0000256" key="1">
    <source>
        <dbReference type="SAM" id="MobiDB-lite"/>
    </source>
</evidence>
<organism evidence="2 3">
    <name type="scientific">Dendrothele bispora (strain CBS 962.96)</name>
    <dbReference type="NCBI Taxonomy" id="1314807"/>
    <lineage>
        <taxon>Eukaryota</taxon>
        <taxon>Fungi</taxon>
        <taxon>Dikarya</taxon>
        <taxon>Basidiomycota</taxon>
        <taxon>Agaricomycotina</taxon>
        <taxon>Agaricomycetes</taxon>
        <taxon>Agaricomycetidae</taxon>
        <taxon>Agaricales</taxon>
        <taxon>Agaricales incertae sedis</taxon>
        <taxon>Dendrothele</taxon>
    </lineage>
</organism>
<evidence type="ECO:0000313" key="3">
    <source>
        <dbReference type="Proteomes" id="UP000297245"/>
    </source>
</evidence>
<dbReference type="EMBL" id="ML179373">
    <property type="protein sequence ID" value="THU89296.1"/>
    <property type="molecule type" value="Genomic_DNA"/>
</dbReference>
<feature type="region of interest" description="Disordered" evidence="1">
    <location>
        <begin position="432"/>
        <end position="452"/>
    </location>
</feature>
<feature type="compositionally biased region" description="Acidic residues" evidence="1">
    <location>
        <begin position="76"/>
        <end position="90"/>
    </location>
</feature>
<proteinExistence type="predicted"/>
<dbReference type="AlphaFoldDB" id="A0A4S8LJE6"/>
<feature type="region of interest" description="Disordered" evidence="1">
    <location>
        <begin position="1"/>
        <end position="155"/>
    </location>
</feature>
<protein>
    <submittedName>
        <fullName evidence="2">Uncharacterized protein</fullName>
    </submittedName>
</protein>
<feature type="compositionally biased region" description="Polar residues" evidence="1">
    <location>
        <begin position="27"/>
        <end position="52"/>
    </location>
</feature>
<name>A0A4S8LJE6_DENBC</name>